<dbReference type="AlphaFoldDB" id="A0A5B6WGU6"/>
<dbReference type="InterPro" id="IPR043502">
    <property type="entry name" value="DNA/RNA_pol_sf"/>
</dbReference>
<dbReference type="PANTHER" id="PTHR46890">
    <property type="entry name" value="NON-LTR RETROLELEMENT REVERSE TRANSCRIPTASE-LIKE PROTEIN-RELATED"/>
    <property type="match status" value="1"/>
</dbReference>
<keyword evidence="2" id="KW-0695">RNA-directed DNA polymerase</keyword>
<keyword evidence="3" id="KW-1185">Reference proteome</keyword>
<dbReference type="InterPro" id="IPR000477">
    <property type="entry name" value="RT_dom"/>
</dbReference>
<dbReference type="SUPFAM" id="SSF56672">
    <property type="entry name" value="DNA/RNA polymerases"/>
    <property type="match status" value="1"/>
</dbReference>
<evidence type="ECO:0000313" key="2">
    <source>
        <dbReference type="EMBL" id="KAA3480337.1"/>
    </source>
</evidence>
<reference evidence="3" key="1">
    <citation type="journal article" date="2019" name="Plant Biotechnol. J.">
        <title>Genome sequencing of the Australian wild diploid species Gossypium australe highlights disease resistance and delayed gland morphogenesis.</title>
        <authorList>
            <person name="Cai Y."/>
            <person name="Cai X."/>
            <person name="Wang Q."/>
            <person name="Wang P."/>
            <person name="Zhang Y."/>
            <person name="Cai C."/>
            <person name="Xu Y."/>
            <person name="Wang K."/>
            <person name="Zhou Z."/>
            <person name="Wang C."/>
            <person name="Geng S."/>
            <person name="Li B."/>
            <person name="Dong Q."/>
            <person name="Hou Y."/>
            <person name="Wang H."/>
            <person name="Ai P."/>
            <person name="Liu Z."/>
            <person name="Yi F."/>
            <person name="Sun M."/>
            <person name="An G."/>
            <person name="Cheng J."/>
            <person name="Zhang Y."/>
            <person name="Shi Q."/>
            <person name="Xie Y."/>
            <person name="Shi X."/>
            <person name="Chang Y."/>
            <person name="Huang F."/>
            <person name="Chen Y."/>
            <person name="Hong S."/>
            <person name="Mi L."/>
            <person name="Sun Q."/>
            <person name="Zhang L."/>
            <person name="Zhou B."/>
            <person name="Peng R."/>
            <person name="Zhang X."/>
            <person name="Liu F."/>
        </authorList>
    </citation>
    <scope>NUCLEOTIDE SEQUENCE [LARGE SCALE GENOMIC DNA]</scope>
    <source>
        <strain evidence="3">cv. PA1801</strain>
    </source>
</reference>
<name>A0A5B6WGU6_9ROSI</name>
<dbReference type="Proteomes" id="UP000325315">
    <property type="component" value="Unassembled WGS sequence"/>
</dbReference>
<proteinExistence type="predicted"/>
<dbReference type="EMBL" id="SMMG02000003">
    <property type="protein sequence ID" value="KAA3480337.1"/>
    <property type="molecule type" value="Genomic_DNA"/>
</dbReference>
<keyword evidence="2" id="KW-0548">Nucleotidyltransferase</keyword>
<gene>
    <name evidence="2" type="ORF">EPI10_020779</name>
</gene>
<dbReference type="Pfam" id="PF00078">
    <property type="entry name" value="RVT_1"/>
    <property type="match status" value="1"/>
</dbReference>
<dbReference type="GO" id="GO:0003964">
    <property type="term" value="F:RNA-directed DNA polymerase activity"/>
    <property type="evidence" value="ECO:0007669"/>
    <property type="project" value="UniProtKB-KW"/>
</dbReference>
<evidence type="ECO:0000313" key="3">
    <source>
        <dbReference type="Proteomes" id="UP000325315"/>
    </source>
</evidence>
<protein>
    <submittedName>
        <fullName evidence="2">Reverse transcriptase</fullName>
    </submittedName>
</protein>
<sequence length="158" mass="18364">MNDELSVVFIENEVWEVVKGITPLKASEILAHCGKKDIPILYSYVQWRRFRPISLCNVIYKIITTTIANRLRKVLDVCIDEAQGVFILRRQISNNRHSATTRSFALKLDIREAYDRVEYDFVAKVIKRMGFNASWIDLIMRCVTIVSYSIILNGRRGH</sequence>
<organism evidence="2 3">
    <name type="scientific">Gossypium australe</name>
    <dbReference type="NCBI Taxonomy" id="47621"/>
    <lineage>
        <taxon>Eukaryota</taxon>
        <taxon>Viridiplantae</taxon>
        <taxon>Streptophyta</taxon>
        <taxon>Embryophyta</taxon>
        <taxon>Tracheophyta</taxon>
        <taxon>Spermatophyta</taxon>
        <taxon>Magnoliopsida</taxon>
        <taxon>eudicotyledons</taxon>
        <taxon>Gunneridae</taxon>
        <taxon>Pentapetalae</taxon>
        <taxon>rosids</taxon>
        <taxon>malvids</taxon>
        <taxon>Malvales</taxon>
        <taxon>Malvaceae</taxon>
        <taxon>Malvoideae</taxon>
        <taxon>Gossypium</taxon>
    </lineage>
</organism>
<dbReference type="PANTHER" id="PTHR46890:SF48">
    <property type="entry name" value="RNA-DIRECTED DNA POLYMERASE"/>
    <property type="match status" value="1"/>
</dbReference>
<accession>A0A5B6WGU6</accession>
<dbReference type="OrthoDB" id="1002360at2759"/>
<evidence type="ECO:0000259" key="1">
    <source>
        <dbReference type="Pfam" id="PF00078"/>
    </source>
</evidence>
<dbReference type="InterPro" id="IPR052343">
    <property type="entry name" value="Retrotransposon-Effector_Assoc"/>
</dbReference>
<feature type="domain" description="Reverse transcriptase" evidence="1">
    <location>
        <begin position="49"/>
        <end position="144"/>
    </location>
</feature>
<comment type="caution">
    <text evidence="2">The sequence shown here is derived from an EMBL/GenBank/DDBJ whole genome shotgun (WGS) entry which is preliminary data.</text>
</comment>
<keyword evidence="2" id="KW-0808">Transferase</keyword>